<dbReference type="InterPro" id="IPR010869">
    <property type="entry name" value="DUF1501"/>
</dbReference>
<name>A0A516SLS4_9NEIS</name>
<proteinExistence type="predicted"/>
<dbReference type="KEGG" id="cari:FNU76_23660"/>
<evidence type="ECO:0000313" key="2">
    <source>
        <dbReference type="Proteomes" id="UP000317550"/>
    </source>
</evidence>
<dbReference type="Pfam" id="PF07394">
    <property type="entry name" value="DUF1501"/>
    <property type="match status" value="1"/>
</dbReference>
<sequence length="444" mass="46227">MAISRRQVLKSAAGLAMLQQMSRLEALAAPLAGNDYRALVCIFMFGGNDGNNTVVPTDAAGYADYLAARGSSSAGGLALSQSSLVPLNGVPYGLHASLAPLQPIWNAGKLAIQFNVGTLNRPMSKADYAVLSNRPQSLFSHPHQQAQWESAISNGPSRSGWGGRIADLVGNGGTLPLIISTGGNALFTVGNTTTPLAIPNSGGMSLSGFGGTPASNAMYQAMNQLRALDEGNELHKAAVGTMNGAVNASAALTNALGGNSSITSLFNGQNNSLAKQLMQVARIIEARQSLGQNRQIFFVSHGGYDTHSNHLVRHADLLNQLGPALKSFYDALNQLGALNQVTTFTQADFGRTLKPASGGGSDHAWGNHHLVMGGAVKGGTYGTFPKLLLGGPDDISREGRWLPTTSVQQYGATLASWFGVPAAALPTVFPGLGNFPRTNLGFMA</sequence>
<organism evidence="1 2">
    <name type="scientific">Chitinimonas arctica</name>
    <dbReference type="NCBI Taxonomy" id="2594795"/>
    <lineage>
        <taxon>Bacteria</taxon>
        <taxon>Pseudomonadati</taxon>
        <taxon>Pseudomonadota</taxon>
        <taxon>Betaproteobacteria</taxon>
        <taxon>Neisseriales</taxon>
        <taxon>Chitinibacteraceae</taxon>
        <taxon>Chitinimonas</taxon>
    </lineage>
</organism>
<dbReference type="RefSeq" id="WP_144280483.1">
    <property type="nucleotide sequence ID" value="NZ_CP041730.1"/>
</dbReference>
<evidence type="ECO:0000313" key="1">
    <source>
        <dbReference type="EMBL" id="QDQ29103.1"/>
    </source>
</evidence>
<accession>A0A516SLS4</accession>
<dbReference type="InterPro" id="IPR006311">
    <property type="entry name" value="TAT_signal"/>
</dbReference>
<protein>
    <submittedName>
        <fullName evidence="1">DUF1501 domain-containing protein</fullName>
    </submittedName>
</protein>
<dbReference type="Proteomes" id="UP000317550">
    <property type="component" value="Chromosome"/>
</dbReference>
<dbReference type="AlphaFoldDB" id="A0A516SLS4"/>
<reference evidence="2" key="1">
    <citation type="submission" date="2019-07" db="EMBL/GenBank/DDBJ databases">
        <title>Chitinimonas sp. nov., isolated from Ny-Alesund, arctica soil.</title>
        <authorList>
            <person name="Xu Q."/>
            <person name="Peng F."/>
        </authorList>
    </citation>
    <scope>NUCLEOTIDE SEQUENCE [LARGE SCALE GENOMIC DNA]</scope>
    <source>
        <strain evidence="2">R3-44</strain>
    </source>
</reference>
<keyword evidence="2" id="KW-1185">Reference proteome</keyword>
<gene>
    <name evidence="1" type="ORF">FNU76_23660</name>
</gene>
<dbReference type="PANTHER" id="PTHR43737">
    <property type="entry name" value="BLL7424 PROTEIN"/>
    <property type="match status" value="1"/>
</dbReference>
<dbReference type="EMBL" id="CP041730">
    <property type="protein sequence ID" value="QDQ29103.1"/>
    <property type="molecule type" value="Genomic_DNA"/>
</dbReference>
<dbReference type="PANTHER" id="PTHR43737:SF1">
    <property type="entry name" value="DUF1501 DOMAIN-CONTAINING PROTEIN"/>
    <property type="match status" value="1"/>
</dbReference>
<dbReference type="PROSITE" id="PS51318">
    <property type="entry name" value="TAT"/>
    <property type="match status" value="1"/>
</dbReference>
<dbReference type="OrthoDB" id="9779968at2"/>